<dbReference type="InterPro" id="IPR034718">
    <property type="entry name" value="RlpA"/>
</dbReference>
<dbReference type="InterPro" id="IPR007730">
    <property type="entry name" value="SPOR-like_dom"/>
</dbReference>
<dbReference type="Pfam" id="PF05036">
    <property type="entry name" value="SPOR"/>
    <property type="match status" value="1"/>
</dbReference>
<comment type="similarity">
    <text evidence="4 5">Belongs to the RlpA family.</text>
</comment>
<evidence type="ECO:0000256" key="3">
    <source>
        <dbReference type="ARBA" id="ARBA00023316"/>
    </source>
</evidence>
<dbReference type="KEGG" id="acib:ACBT_1516"/>
<comment type="function">
    <text evidence="4">Lytic transglycosylase with a strong preference for naked glycan strands that lack stem peptides.</text>
</comment>
<dbReference type="EMBL" id="CP054051">
    <property type="protein sequence ID" value="QKJ27416.1"/>
    <property type="molecule type" value="Genomic_DNA"/>
</dbReference>
<dbReference type="HAMAP" id="MF_02071">
    <property type="entry name" value="RlpA"/>
    <property type="match status" value="1"/>
</dbReference>
<evidence type="ECO:0000313" key="8">
    <source>
        <dbReference type="EMBL" id="TLS98833.1"/>
    </source>
</evidence>
<dbReference type="InterPro" id="IPR036908">
    <property type="entry name" value="RlpA-like_sf"/>
</dbReference>
<dbReference type="NCBIfam" id="TIGR00413">
    <property type="entry name" value="rlpA"/>
    <property type="match status" value="1"/>
</dbReference>
<dbReference type="InterPro" id="IPR009009">
    <property type="entry name" value="RlpA-like_DPBB"/>
</dbReference>
<dbReference type="RefSeq" id="WP_024776172.1">
    <property type="nucleotide sequence ID" value="NZ_CP054051.1"/>
</dbReference>
<dbReference type="PROSITE" id="PS51724">
    <property type="entry name" value="SPOR"/>
    <property type="match status" value="1"/>
</dbReference>
<dbReference type="InterPro" id="IPR036680">
    <property type="entry name" value="SPOR-like_sf"/>
</dbReference>
<dbReference type="Gene3D" id="2.40.40.10">
    <property type="entry name" value="RlpA-like domain"/>
    <property type="match status" value="1"/>
</dbReference>
<dbReference type="Proteomes" id="UP000509513">
    <property type="component" value="Chromosome"/>
</dbReference>
<dbReference type="SUPFAM" id="SSF110997">
    <property type="entry name" value="Sporulation related repeat"/>
    <property type="match status" value="1"/>
</dbReference>
<gene>
    <name evidence="4 7" type="primary">rlpA</name>
    <name evidence="7" type="ORF">ACBT_1516</name>
    <name evidence="8" type="ORF">FE247_06690</name>
</gene>
<keyword evidence="2 4" id="KW-0456">Lyase</keyword>
<evidence type="ECO:0000313" key="9">
    <source>
        <dbReference type="Proteomes" id="UP000305417"/>
    </source>
</evidence>
<dbReference type="PROSITE" id="PS51257">
    <property type="entry name" value="PROKAR_LIPOPROTEIN"/>
    <property type="match status" value="1"/>
</dbReference>
<evidence type="ECO:0000256" key="1">
    <source>
        <dbReference type="ARBA" id="ARBA00022729"/>
    </source>
</evidence>
<keyword evidence="4" id="KW-0472">Membrane</keyword>
<keyword evidence="9" id="KW-1185">Reference proteome</keyword>
<dbReference type="GO" id="GO:0000270">
    <property type="term" value="P:peptidoglycan metabolic process"/>
    <property type="evidence" value="ECO:0007669"/>
    <property type="project" value="UniProtKB-UniRule"/>
</dbReference>
<organism evidence="7 10">
    <name type="scientific">Aliarcobacter cibarius</name>
    <dbReference type="NCBI Taxonomy" id="255507"/>
    <lineage>
        <taxon>Bacteria</taxon>
        <taxon>Pseudomonadati</taxon>
        <taxon>Campylobacterota</taxon>
        <taxon>Epsilonproteobacteria</taxon>
        <taxon>Campylobacterales</taxon>
        <taxon>Arcobacteraceae</taxon>
        <taxon>Aliarcobacter</taxon>
    </lineage>
</organism>
<accession>A0A7L5JQP8</accession>
<keyword evidence="1" id="KW-0732">Signal</keyword>
<dbReference type="GO" id="GO:0071555">
    <property type="term" value="P:cell wall organization"/>
    <property type="evidence" value="ECO:0007669"/>
    <property type="project" value="UniProtKB-KW"/>
</dbReference>
<dbReference type="OrthoDB" id="9779128at2"/>
<dbReference type="GO" id="GO:0005886">
    <property type="term" value="C:plasma membrane"/>
    <property type="evidence" value="ECO:0007669"/>
    <property type="project" value="UniProtKB-SubCell"/>
</dbReference>
<evidence type="ECO:0000256" key="5">
    <source>
        <dbReference type="RuleBase" id="RU003495"/>
    </source>
</evidence>
<evidence type="ECO:0000256" key="2">
    <source>
        <dbReference type="ARBA" id="ARBA00023239"/>
    </source>
</evidence>
<reference evidence="7 10" key="2">
    <citation type="submission" date="2020-05" db="EMBL/GenBank/DDBJ databases">
        <title>Complete genome sequencing of Campylobacter and Arcobacter type strains.</title>
        <authorList>
            <person name="Miller W.G."/>
            <person name="Yee E."/>
        </authorList>
    </citation>
    <scope>NUCLEOTIDE SEQUENCE [LARGE SCALE GENOMIC DNA]</scope>
    <source>
        <strain evidence="7 10">LMG 21996</strain>
    </source>
</reference>
<dbReference type="CDD" id="cd22268">
    <property type="entry name" value="DPBB_RlpA-like"/>
    <property type="match status" value="1"/>
</dbReference>
<protein>
    <recommendedName>
        <fullName evidence="4">Probable endolytic peptidoglycan transglycosylase RlpA</fullName>
        <ecNumber evidence="4">4.2.2.-</ecNumber>
    </recommendedName>
</protein>
<dbReference type="InterPro" id="IPR012997">
    <property type="entry name" value="RplA"/>
</dbReference>
<dbReference type="SUPFAM" id="SSF50685">
    <property type="entry name" value="Barwin-like endoglucanases"/>
    <property type="match status" value="1"/>
</dbReference>
<dbReference type="AlphaFoldDB" id="A0A7L5JQP8"/>
<dbReference type="GO" id="GO:0008932">
    <property type="term" value="F:lytic endotransglycosylase activity"/>
    <property type="evidence" value="ECO:0007669"/>
    <property type="project" value="UniProtKB-UniRule"/>
</dbReference>
<keyword evidence="4" id="KW-0449">Lipoprotein</keyword>
<evidence type="ECO:0000256" key="4">
    <source>
        <dbReference type="HAMAP-Rule" id="MF_02071"/>
    </source>
</evidence>
<feature type="domain" description="SPOR" evidence="6">
    <location>
        <begin position="231"/>
        <end position="304"/>
    </location>
</feature>
<dbReference type="PANTHER" id="PTHR34183:SF1">
    <property type="entry name" value="ENDOLYTIC PEPTIDOGLYCAN TRANSGLYCOSYLASE RLPA"/>
    <property type="match status" value="1"/>
</dbReference>
<dbReference type="EC" id="4.2.2.-" evidence="4"/>
<comment type="subcellular location">
    <subcellularLocation>
        <location evidence="4">Cell membrane</location>
        <topology evidence="4">Lipid-anchor</topology>
    </subcellularLocation>
</comment>
<evidence type="ECO:0000313" key="7">
    <source>
        <dbReference type="EMBL" id="QKJ27416.1"/>
    </source>
</evidence>
<dbReference type="EMBL" id="VBUC01000013">
    <property type="protein sequence ID" value="TLS98833.1"/>
    <property type="molecule type" value="Genomic_DNA"/>
</dbReference>
<sequence length="304" mass="33632">MKLLNSVNISFFIGLVSIFFFTGCSSKNVDNDYNKFYKNTNNSKINNSPEMHRATMRPYSVFGIKYYPEIAKIGDRFEGIASWYGPDFHSKKTSNGEIYNMYDMTAAHKTLPMNTVVRVDNLENGKSTIVRINDRGPFVSGRIIDLSNKAAHAISMVGAGTAKVKVTVLGYNGEIENSKAPAVEVIDTPKEEKIEPFEAIEIKEDNIVVTTPVSTQIGAKVANNKSSNQKIVGNSKVAIQVGAFSKLEGANKVKKDYQNKYPSKIVEYVNQNGLYKVLIKGFSSEQDAVNFRSTNGLNNAVIIK</sequence>
<keyword evidence="4" id="KW-0564">Palmitate</keyword>
<proteinExistence type="inferred from homology"/>
<dbReference type="GO" id="GO:0042834">
    <property type="term" value="F:peptidoglycan binding"/>
    <property type="evidence" value="ECO:0007669"/>
    <property type="project" value="InterPro"/>
</dbReference>
<evidence type="ECO:0000259" key="6">
    <source>
        <dbReference type="PROSITE" id="PS51724"/>
    </source>
</evidence>
<name>A0A7L5JQP8_9BACT</name>
<dbReference type="PANTHER" id="PTHR34183">
    <property type="entry name" value="ENDOLYTIC PEPTIDOGLYCAN TRANSGLYCOSYLASE RLPA"/>
    <property type="match status" value="1"/>
</dbReference>
<dbReference type="Proteomes" id="UP000305417">
    <property type="component" value="Unassembled WGS sequence"/>
</dbReference>
<keyword evidence="3 4" id="KW-0961">Cell wall biogenesis/degradation</keyword>
<reference evidence="8 9" key="1">
    <citation type="submission" date="2019-05" db="EMBL/GenBank/DDBJ databases">
        <title>Arcobacter cibarius and Arcobacter thereius providing challenges in identification an antibiotic susceptibility and Quinolone resistance.</title>
        <authorList>
            <person name="Busch A."/>
            <person name="Hanel I."/>
            <person name="Hotzel H."/>
            <person name="Tomaso H."/>
        </authorList>
    </citation>
    <scope>NUCLEOTIDE SEQUENCE [LARGE SCALE GENOMIC DNA]</scope>
    <source>
        <strain evidence="8 9">16CS0831-2</strain>
    </source>
</reference>
<evidence type="ECO:0000313" key="10">
    <source>
        <dbReference type="Proteomes" id="UP000509513"/>
    </source>
</evidence>
<dbReference type="Pfam" id="PF03330">
    <property type="entry name" value="DPBB_1"/>
    <property type="match status" value="1"/>
</dbReference>
<dbReference type="Gene3D" id="3.30.70.1070">
    <property type="entry name" value="Sporulation related repeat"/>
    <property type="match status" value="1"/>
</dbReference>
<keyword evidence="4" id="KW-1003">Cell membrane</keyword>